<gene>
    <name evidence="3" type="ORF">RHGRI_021874</name>
</gene>
<evidence type="ECO:0000256" key="1">
    <source>
        <dbReference type="ARBA" id="ARBA00022837"/>
    </source>
</evidence>
<dbReference type="PROSITE" id="PS50222">
    <property type="entry name" value="EF_HAND_2"/>
    <property type="match status" value="2"/>
</dbReference>
<dbReference type="InterPro" id="IPR018247">
    <property type="entry name" value="EF_Hand_1_Ca_BS"/>
</dbReference>
<dbReference type="EMBL" id="JACTNZ010000007">
    <property type="protein sequence ID" value="KAG5542158.1"/>
    <property type="molecule type" value="Genomic_DNA"/>
</dbReference>
<dbReference type="PROSITE" id="PS00018">
    <property type="entry name" value="EF_HAND_1"/>
    <property type="match status" value="2"/>
</dbReference>
<dbReference type="InterPro" id="IPR011992">
    <property type="entry name" value="EF-hand-dom_pair"/>
</dbReference>
<dbReference type="GO" id="GO:0005509">
    <property type="term" value="F:calcium ion binding"/>
    <property type="evidence" value="ECO:0007669"/>
    <property type="project" value="InterPro"/>
</dbReference>
<sequence>MCRCVSIPLSEDQLKGLLQRCDTNGDKRLSRKELKLAFRSLGLKHCGSRSRDAFQHADANGDGFITEEELNQLVKYAYSKWGFTIN</sequence>
<evidence type="ECO:0000313" key="3">
    <source>
        <dbReference type="EMBL" id="KAG5542158.1"/>
    </source>
</evidence>
<organism evidence="3 4">
    <name type="scientific">Rhododendron griersonianum</name>
    <dbReference type="NCBI Taxonomy" id="479676"/>
    <lineage>
        <taxon>Eukaryota</taxon>
        <taxon>Viridiplantae</taxon>
        <taxon>Streptophyta</taxon>
        <taxon>Embryophyta</taxon>
        <taxon>Tracheophyta</taxon>
        <taxon>Spermatophyta</taxon>
        <taxon>Magnoliopsida</taxon>
        <taxon>eudicotyledons</taxon>
        <taxon>Gunneridae</taxon>
        <taxon>Pentapetalae</taxon>
        <taxon>asterids</taxon>
        <taxon>Ericales</taxon>
        <taxon>Ericaceae</taxon>
        <taxon>Ericoideae</taxon>
        <taxon>Rhodoreae</taxon>
        <taxon>Rhododendron</taxon>
    </lineage>
</organism>
<dbReference type="CDD" id="cd00051">
    <property type="entry name" value="EFh"/>
    <property type="match status" value="1"/>
</dbReference>
<dbReference type="InterPro" id="IPR002048">
    <property type="entry name" value="EF_hand_dom"/>
</dbReference>
<evidence type="ECO:0000313" key="4">
    <source>
        <dbReference type="Proteomes" id="UP000823749"/>
    </source>
</evidence>
<keyword evidence="4" id="KW-1185">Reference proteome</keyword>
<keyword evidence="1" id="KW-0106">Calcium</keyword>
<protein>
    <recommendedName>
        <fullName evidence="2">EF-hand domain-containing protein</fullName>
    </recommendedName>
</protein>
<name>A0AAV6JQA5_9ERIC</name>
<evidence type="ECO:0000259" key="2">
    <source>
        <dbReference type="PROSITE" id="PS50222"/>
    </source>
</evidence>
<feature type="domain" description="EF-hand" evidence="2">
    <location>
        <begin position="9"/>
        <end position="44"/>
    </location>
</feature>
<reference evidence="3" key="1">
    <citation type="submission" date="2020-08" db="EMBL/GenBank/DDBJ databases">
        <title>Plant Genome Project.</title>
        <authorList>
            <person name="Zhang R.-G."/>
        </authorList>
    </citation>
    <scope>NUCLEOTIDE SEQUENCE</scope>
    <source>
        <strain evidence="3">WSP0</strain>
        <tissue evidence="3">Leaf</tissue>
    </source>
</reference>
<feature type="domain" description="EF-hand" evidence="2">
    <location>
        <begin position="45"/>
        <end position="80"/>
    </location>
</feature>
<dbReference type="Proteomes" id="UP000823749">
    <property type="component" value="Chromosome 7"/>
</dbReference>
<dbReference type="Gene3D" id="1.10.238.10">
    <property type="entry name" value="EF-hand"/>
    <property type="match status" value="2"/>
</dbReference>
<dbReference type="SUPFAM" id="SSF47473">
    <property type="entry name" value="EF-hand"/>
    <property type="match status" value="1"/>
</dbReference>
<dbReference type="SMART" id="SM00054">
    <property type="entry name" value="EFh"/>
    <property type="match status" value="2"/>
</dbReference>
<accession>A0AAV6JQA5</accession>
<comment type="caution">
    <text evidence="3">The sequence shown here is derived from an EMBL/GenBank/DDBJ whole genome shotgun (WGS) entry which is preliminary data.</text>
</comment>
<dbReference type="AlphaFoldDB" id="A0AAV6JQA5"/>
<proteinExistence type="predicted"/>
<dbReference type="Pfam" id="PF13202">
    <property type="entry name" value="EF-hand_5"/>
    <property type="match status" value="1"/>
</dbReference>